<dbReference type="EMBL" id="UXAV01000036">
    <property type="protein sequence ID" value="VDC25810.1"/>
    <property type="molecule type" value="Genomic_DNA"/>
</dbReference>
<dbReference type="GO" id="GO:0004826">
    <property type="term" value="F:phenylalanine-tRNA ligase activity"/>
    <property type="evidence" value="ECO:0007669"/>
    <property type="project" value="InterPro"/>
</dbReference>
<keyword evidence="3" id="KW-1185">Reference proteome</keyword>
<evidence type="ECO:0000313" key="3">
    <source>
        <dbReference type="Proteomes" id="UP000270468"/>
    </source>
</evidence>
<sequence length="230" mass="26207">MVLELDEQLLKVVPGLKLGINHYTKITVSESPQMIKGRLQLFQEQLFFELEDKPLNDFPGIHEWRQVWKKLGADPNRYRHSTEALLRRIKKQNYINPFHTAVDLNNFFSLQHEIPVGIYDFEKVIGDICLTKGESEDGYDGLNGRFNSLTNILLLKDDYSPFGSPFVDSVRTAVTEETTEAIHVFFIRPSMDAEESLKLTTACGNMFTSVSGGETHSYVLHDGQTSIHIN</sequence>
<dbReference type="GO" id="GO:0003723">
    <property type="term" value="F:RNA binding"/>
    <property type="evidence" value="ECO:0007669"/>
    <property type="project" value="InterPro"/>
</dbReference>
<dbReference type="PANTHER" id="PTHR39209">
    <property type="match status" value="1"/>
</dbReference>
<dbReference type="InterPro" id="IPR020825">
    <property type="entry name" value="Phe-tRNA_synthase-like_B3/B4"/>
</dbReference>
<proteinExistence type="predicted"/>
<dbReference type="Gene3D" id="3.50.40.10">
    <property type="entry name" value="Phenylalanyl-trna Synthetase, Chain B, domain 3"/>
    <property type="match status" value="1"/>
</dbReference>
<dbReference type="RefSeq" id="WP_203229668.1">
    <property type="nucleotide sequence ID" value="NZ_CBCRXF010000006.1"/>
</dbReference>
<dbReference type="PANTHER" id="PTHR39209:SF2">
    <property type="entry name" value="CYTOPLASMIC PROTEIN"/>
    <property type="match status" value="1"/>
</dbReference>
<dbReference type="InterPro" id="IPR005146">
    <property type="entry name" value="B3/B4_tRNA-bd"/>
</dbReference>
<dbReference type="Proteomes" id="UP000270468">
    <property type="component" value="Unassembled WGS sequence"/>
</dbReference>
<reference evidence="2 3" key="1">
    <citation type="submission" date="2018-11" db="EMBL/GenBank/DDBJ databases">
        <authorList>
            <person name="Criscuolo A."/>
        </authorList>
    </citation>
    <scope>NUCLEOTIDE SEQUENCE [LARGE SCALE GENOMIC DNA]</scope>
    <source>
        <strain evidence="2">ATB-66</strain>
    </source>
</reference>
<organism evidence="2 3">
    <name type="scientific">Filibacter tadaridae</name>
    <dbReference type="NCBI Taxonomy" id="2483811"/>
    <lineage>
        <taxon>Bacteria</taxon>
        <taxon>Bacillati</taxon>
        <taxon>Bacillota</taxon>
        <taxon>Bacilli</taxon>
        <taxon>Bacillales</taxon>
        <taxon>Caryophanaceae</taxon>
        <taxon>Filibacter</taxon>
    </lineage>
</organism>
<evidence type="ECO:0000259" key="1">
    <source>
        <dbReference type="SMART" id="SM00873"/>
    </source>
</evidence>
<protein>
    <submittedName>
        <fullName evidence="2">B3/4 domain protein</fullName>
    </submittedName>
</protein>
<evidence type="ECO:0000313" key="2">
    <source>
        <dbReference type="EMBL" id="VDC25810.1"/>
    </source>
</evidence>
<gene>
    <name evidence="2" type="ORF">FILTAD_01306</name>
</gene>
<dbReference type="SMART" id="SM00873">
    <property type="entry name" value="B3_4"/>
    <property type="match status" value="1"/>
</dbReference>
<feature type="domain" description="B3/B4 tRNA-binding" evidence="1">
    <location>
        <begin position="62"/>
        <end position="212"/>
    </location>
</feature>
<dbReference type="AlphaFoldDB" id="A0A3P5X3L3"/>
<accession>A0A3P5X3L3</accession>
<name>A0A3P5X3L3_9BACL</name>
<dbReference type="Pfam" id="PF03483">
    <property type="entry name" value="B3_4"/>
    <property type="match status" value="1"/>
</dbReference>
<dbReference type="SUPFAM" id="SSF56037">
    <property type="entry name" value="PheT/TilS domain"/>
    <property type="match status" value="1"/>
</dbReference>